<organism evidence="2 3">
    <name type="scientific">Mesorhizobium muleiense</name>
    <dbReference type="NCBI Taxonomy" id="1004279"/>
    <lineage>
        <taxon>Bacteria</taxon>
        <taxon>Pseudomonadati</taxon>
        <taxon>Pseudomonadota</taxon>
        <taxon>Alphaproteobacteria</taxon>
        <taxon>Hyphomicrobiales</taxon>
        <taxon>Phyllobacteriaceae</taxon>
        <taxon>Mesorhizobium</taxon>
    </lineage>
</organism>
<keyword evidence="1" id="KW-0732">Signal</keyword>
<accession>A0A1G8VPW6</accession>
<feature type="chain" id="PRO_5011672819" evidence="1">
    <location>
        <begin position="18"/>
        <end position="131"/>
    </location>
</feature>
<sequence>MLIVAAAGLALSGCQSAAFGVRTGSVLASQREPSTVEVNGILNAMREYLYDPYSVRDAEISKVIDLGGTATVCVKANAKNQMGGYIGRKTVMVYMNAIGKPFAINQDVYAVSGCNQLTYRRFVEIEQLKAL</sequence>
<reference evidence="3" key="1">
    <citation type="submission" date="2016-10" db="EMBL/GenBank/DDBJ databases">
        <authorList>
            <person name="Varghese N."/>
            <person name="Submissions S."/>
        </authorList>
    </citation>
    <scope>NUCLEOTIDE SEQUENCE [LARGE SCALE GENOMIC DNA]</scope>
    <source>
        <strain evidence="3">CGMCC 1.11022</strain>
    </source>
</reference>
<dbReference type="EMBL" id="FNEE01000008">
    <property type="protein sequence ID" value="SDJ68062.1"/>
    <property type="molecule type" value="Genomic_DNA"/>
</dbReference>
<feature type="signal peptide" evidence="1">
    <location>
        <begin position="1"/>
        <end position="17"/>
    </location>
</feature>
<name>A0A1G8VPW6_9HYPH</name>
<keyword evidence="3" id="KW-1185">Reference proteome</keyword>
<dbReference type="Proteomes" id="UP000198894">
    <property type="component" value="Unassembled WGS sequence"/>
</dbReference>
<dbReference type="AlphaFoldDB" id="A0A1G8VPW6"/>
<evidence type="ECO:0000313" key="3">
    <source>
        <dbReference type="Proteomes" id="UP000198894"/>
    </source>
</evidence>
<evidence type="ECO:0000256" key="1">
    <source>
        <dbReference type="SAM" id="SignalP"/>
    </source>
</evidence>
<gene>
    <name evidence="2" type="ORF">SAMN05428953_10842</name>
</gene>
<evidence type="ECO:0000313" key="2">
    <source>
        <dbReference type="EMBL" id="SDJ68062.1"/>
    </source>
</evidence>
<protein>
    <submittedName>
        <fullName evidence="2">Uncharacterized protein</fullName>
    </submittedName>
</protein>
<proteinExistence type="predicted"/>